<name>A0A5M4B123_9BACT</name>
<protein>
    <recommendedName>
        <fullName evidence="3">Hemerythrin-like domain-containing protein</fullName>
    </recommendedName>
</protein>
<gene>
    <name evidence="1" type="ORF">PbJCM13498_25110</name>
</gene>
<keyword evidence="2" id="KW-1185">Reference proteome</keyword>
<organism evidence="1 2">
    <name type="scientific">Prolixibacter bellariivorans</name>
    <dbReference type="NCBI Taxonomy" id="314319"/>
    <lineage>
        <taxon>Bacteria</taxon>
        <taxon>Pseudomonadati</taxon>
        <taxon>Bacteroidota</taxon>
        <taxon>Bacteroidia</taxon>
        <taxon>Marinilabiliales</taxon>
        <taxon>Prolixibacteraceae</taxon>
        <taxon>Prolixibacter</taxon>
    </lineage>
</organism>
<evidence type="ECO:0000313" key="2">
    <source>
        <dbReference type="Proteomes" id="UP000391834"/>
    </source>
</evidence>
<evidence type="ECO:0008006" key="3">
    <source>
        <dbReference type="Google" id="ProtNLM"/>
    </source>
</evidence>
<comment type="caution">
    <text evidence="1">The sequence shown here is derived from an EMBL/GenBank/DDBJ whole genome shotgun (WGS) entry which is preliminary data.</text>
</comment>
<dbReference type="AlphaFoldDB" id="A0A5M4B123"/>
<dbReference type="OrthoDB" id="2083283at2"/>
<sequence length="84" mass="9823">MIQLLQSFTTMYRPHEAREDTVLFPALRKIISKNEFYALGEDFEKKHELFGQNGFENVVENVAAQEKQLGIYDLNQFTPRTPTE</sequence>
<reference evidence="1 2" key="1">
    <citation type="submission" date="2019-10" db="EMBL/GenBank/DDBJ databases">
        <title>Prolixibacter strains distinguished by the presence of nitrate reductase genes were adept at nitrate-dependent anaerobic corrosion of metallic iron and carbon steel.</title>
        <authorList>
            <person name="Iino T."/>
            <person name="Shono N."/>
            <person name="Ito K."/>
            <person name="Nakamura R."/>
            <person name="Sueoka K."/>
            <person name="Harayama S."/>
            <person name="Ohkuma M."/>
        </authorList>
    </citation>
    <scope>NUCLEOTIDE SEQUENCE [LARGE SCALE GENOMIC DNA]</scope>
    <source>
        <strain evidence="1 2">JCM 13498</strain>
    </source>
</reference>
<dbReference type="Gene3D" id="1.20.120.520">
    <property type="entry name" value="nmb1532 protein domain like"/>
    <property type="match status" value="1"/>
</dbReference>
<accession>A0A5M4B123</accession>
<evidence type="ECO:0000313" key="1">
    <source>
        <dbReference type="EMBL" id="GET33648.1"/>
    </source>
</evidence>
<dbReference type="EMBL" id="BLAX01000001">
    <property type="protein sequence ID" value="GET33648.1"/>
    <property type="molecule type" value="Genomic_DNA"/>
</dbReference>
<proteinExistence type="predicted"/>
<dbReference type="Proteomes" id="UP000391834">
    <property type="component" value="Unassembled WGS sequence"/>
</dbReference>